<evidence type="ECO:0000256" key="12">
    <source>
        <dbReference type="SAM" id="MobiDB-lite"/>
    </source>
</evidence>
<dbReference type="Pfam" id="PF25376">
    <property type="entry name" value="Pre-PUA_NSUN2"/>
    <property type="match status" value="1"/>
</dbReference>
<evidence type="ECO:0000256" key="10">
    <source>
        <dbReference type="ARBA" id="ARBA00023242"/>
    </source>
</evidence>
<dbReference type="PRINTS" id="PR02008">
    <property type="entry name" value="RCMTFAMILY"/>
</dbReference>
<dbReference type="InterPro" id="IPR001678">
    <property type="entry name" value="MeTrfase_RsmB-F_NOP2_dom"/>
</dbReference>
<feature type="binding site" evidence="11">
    <location>
        <position position="272"/>
    </location>
    <ligand>
        <name>S-adenosyl-L-methionine</name>
        <dbReference type="ChEBI" id="CHEBI:59789"/>
    </ligand>
</feature>
<dbReference type="InterPro" id="IPR018314">
    <property type="entry name" value="RsmB/NOL1/NOP2-like_CS"/>
</dbReference>
<keyword evidence="10" id="KW-0539">Nucleus</keyword>
<dbReference type="PANTHER" id="PTHR22808:SF1">
    <property type="entry name" value="RNA CYTOSINE-C(5)-METHYLTRANSFERASE NSUN2-RELATED"/>
    <property type="match status" value="1"/>
</dbReference>
<evidence type="ECO:0000256" key="4">
    <source>
        <dbReference type="ARBA" id="ARBA00022555"/>
    </source>
</evidence>
<evidence type="ECO:0000256" key="7">
    <source>
        <dbReference type="ARBA" id="ARBA00022691"/>
    </source>
</evidence>
<dbReference type="PANTHER" id="PTHR22808">
    <property type="entry name" value="NCL1 YEAST -RELATED NOL1/NOP2/FMU SUN DOMAIN-CONTAINING"/>
    <property type="match status" value="1"/>
</dbReference>
<evidence type="ECO:0000256" key="2">
    <source>
        <dbReference type="ARBA" id="ARBA00007494"/>
    </source>
</evidence>
<organism evidence="14">
    <name type="scientific">Lutzomyia longipalpis</name>
    <name type="common">Sand fly</name>
    <dbReference type="NCBI Taxonomy" id="7200"/>
    <lineage>
        <taxon>Eukaryota</taxon>
        <taxon>Metazoa</taxon>
        <taxon>Ecdysozoa</taxon>
        <taxon>Arthropoda</taxon>
        <taxon>Hexapoda</taxon>
        <taxon>Insecta</taxon>
        <taxon>Pterygota</taxon>
        <taxon>Neoptera</taxon>
        <taxon>Endopterygota</taxon>
        <taxon>Diptera</taxon>
        <taxon>Nematocera</taxon>
        <taxon>Psychodoidea</taxon>
        <taxon>Psychodidae</taxon>
        <taxon>Lutzomyia</taxon>
        <taxon>Lutzomyia</taxon>
    </lineage>
</organism>
<protein>
    <recommendedName>
        <fullName evidence="3">tRNA (cytosine(34)-C(5))-methyltransferase</fullName>
        <ecNumber evidence="3">2.1.1.203</ecNumber>
    </recommendedName>
</protein>
<dbReference type="InterPro" id="IPR049560">
    <property type="entry name" value="MeTrfase_RsmB-F_NOP2_cat"/>
</dbReference>
<dbReference type="Pfam" id="PF25378">
    <property type="entry name" value="PUA_NSUN2"/>
    <property type="match status" value="1"/>
</dbReference>
<accession>A0A7G3B0Z9</accession>
<dbReference type="InterPro" id="IPR023267">
    <property type="entry name" value="RCMT"/>
</dbReference>
<dbReference type="VEuPathDB" id="VectorBase:LLONM1_010879"/>
<dbReference type="InterPro" id="IPR057285">
    <property type="entry name" value="Pre-PUA_NSUN2"/>
</dbReference>
<dbReference type="SUPFAM" id="SSF53335">
    <property type="entry name" value="S-adenosyl-L-methionine-dependent methyltransferases"/>
    <property type="match status" value="1"/>
</dbReference>
<keyword evidence="5 11" id="KW-0489">Methyltransferase</keyword>
<name>A0A7G3B0Z9_LUTLO</name>
<dbReference type="InterPro" id="IPR029063">
    <property type="entry name" value="SAM-dependent_MTases_sf"/>
</dbReference>
<dbReference type="GO" id="GO:0016428">
    <property type="term" value="F:tRNA (cytidine-5-)-methyltransferase activity"/>
    <property type="evidence" value="ECO:0007669"/>
    <property type="project" value="InterPro"/>
</dbReference>
<evidence type="ECO:0000256" key="11">
    <source>
        <dbReference type="PROSITE-ProRule" id="PRU01023"/>
    </source>
</evidence>
<keyword evidence="9 11" id="KW-0694">RNA-binding</keyword>
<feature type="region of interest" description="Disordered" evidence="12">
    <location>
        <begin position="436"/>
        <end position="456"/>
    </location>
</feature>
<dbReference type="EMBL" id="GITU01009486">
    <property type="protein sequence ID" value="MBC1178189.1"/>
    <property type="molecule type" value="Transcribed_RNA"/>
</dbReference>
<feature type="binding site" evidence="11">
    <location>
        <position position="217"/>
    </location>
    <ligand>
        <name>S-adenosyl-L-methionine</name>
        <dbReference type="ChEBI" id="CHEBI:59789"/>
    </ligand>
</feature>
<feature type="binding site" evidence="11">
    <location>
        <begin position="184"/>
        <end position="190"/>
    </location>
    <ligand>
        <name>S-adenosyl-L-methionine</name>
        <dbReference type="ChEBI" id="CHEBI:59789"/>
    </ligand>
</feature>
<evidence type="ECO:0000256" key="8">
    <source>
        <dbReference type="ARBA" id="ARBA00022694"/>
    </source>
</evidence>
<dbReference type="Gene3D" id="3.40.50.150">
    <property type="entry name" value="Vaccinia Virus protein VP39"/>
    <property type="match status" value="1"/>
</dbReference>
<feature type="binding site" evidence="11">
    <location>
        <position position="244"/>
    </location>
    <ligand>
        <name>S-adenosyl-L-methionine</name>
        <dbReference type="ChEBI" id="CHEBI:59789"/>
    </ligand>
</feature>
<keyword evidence="7 11" id="KW-0949">S-adenosyl-L-methionine</keyword>
<evidence type="ECO:0000256" key="5">
    <source>
        <dbReference type="ARBA" id="ARBA00022603"/>
    </source>
</evidence>
<evidence type="ECO:0000256" key="9">
    <source>
        <dbReference type="ARBA" id="ARBA00022884"/>
    </source>
</evidence>
<dbReference type="InterPro" id="IPR023270">
    <property type="entry name" value="RCMT_NCL1"/>
</dbReference>
<dbReference type="EC" id="2.1.1.203" evidence="3"/>
<feature type="region of interest" description="Disordered" evidence="12">
    <location>
        <begin position="662"/>
        <end position="699"/>
    </location>
</feature>
<dbReference type="GO" id="GO:0030488">
    <property type="term" value="P:tRNA methylation"/>
    <property type="evidence" value="ECO:0007669"/>
    <property type="project" value="TreeGrafter"/>
</dbReference>
<dbReference type="InterPro" id="IPR057286">
    <property type="entry name" value="PUA_NSUN2"/>
</dbReference>
<reference evidence="14" key="1">
    <citation type="journal article" date="2020" name="BMC">
        <title>Leishmania infection induces a limited differential gene expression in the sand fly midgut.</title>
        <authorList>
            <person name="Coutinho-Abreu I.V."/>
            <person name="Serafim T.D."/>
            <person name="Meneses C."/>
            <person name="Kamhawi S."/>
            <person name="Oliveira F."/>
            <person name="Valenzuela J.G."/>
        </authorList>
    </citation>
    <scope>NUCLEOTIDE SEQUENCE</scope>
    <source>
        <strain evidence="14">Jacobina</strain>
        <tissue evidence="14">Midgut</tissue>
    </source>
</reference>
<comment type="subcellular location">
    <subcellularLocation>
        <location evidence="1">Nucleus</location>
    </subcellularLocation>
</comment>
<keyword evidence="4" id="KW-0820">tRNA-binding</keyword>
<dbReference type="PROSITE" id="PS01153">
    <property type="entry name" value="NOL1_NOP2_SUN"/>
    <property type="match status" value="1"/>
</dbReference>
<evidence type="ECO:0000256" key="1">
    <source>
        <dbReference type="ARBA" id="ARBA00004123"/>
    </source>
</evidence>
<dbReference type="GO" id="GO:0000049">
    <property type="term" value="F:tRNA binding"/>
    <property type="evidence" value="ECO:0007669"/>
    <property type="project" value="UniProtKB-KW"/>
</dbReference>
<dbReference type="AlphaFoldDB" id="A0A7G3B0Z9"/>
<proteinExistence type="inferred from homology"/>
<dbReference type="GO" id="GO:0005737">
    <property type="term" value="C:cytoplasm"/>
    <property type="evidence" value="ECO:0007669"/>
    <property type="project" value="TreeGrafter"/>
</dbReference>
<comment type="similarity">
    <text evidence="2 11">Belongs to the class I-like SAM-binding methyltransferase superfamily. RsmB/NOP family.</text>
</comment>
<evidence type="ECO:0000313" key="14">
    <source>
        <dbReference type="EMBL" id="MBC1178189.1"/>
    </source>
</evidence>
<evidence type="ECO:0000259" key="13">
    <source>
        <dbReference type="PROSITE" id="PS51686"/>
    </source>
</evidence>
<dbReference type="GO" id="GO:0005634">
    <property type="term" value="C:nucleus"/>
    <property type="evidence" value="ECO:0007669"/>
    <property type="project" value="UniProtKB-SubCell"/>
</dbReference>
<evidence type="ECO:0000256" key="3">
    <source>
        <dbReference type="ARBA" id="ARBA00012629"/>
    </source>
</evidence>
<feature type="compositionally biased region" description="Basic and acidic residues" evidence="12">
    <location>
        <begin position="23"/>
        <end position="34"/>
    </location>
</feature>
<feature type="region of interest" description="Disordered" evidence="12">
    <location>
        <begin position="1"/>
        <end position="34"/>
    </location>
</feature>
<feature type="active site" description="Nucleophile" evidence="11">
    <location>
        <position position="325"/>
    </location>
</feature>
<keyword evidence="8" id="KW-0819">tRNA processing</keyword>
<dbReference type="PROSITE" id="PS51686">
    <property type="entry name" value="SAM_MT_RSMB_NOP"/>
    <property type="match status" value="1"/>
</dbReference>
<sequence>MGKRNKNRKNNTNPFAQKKRDKKNNQKPDRRSEPYVEILRENASFSKYYKQQKIVPEGEWETFIKSLQSNLPTAFRVTGYRGESETLLDIIKSEYFTEYFKQVTEDGGEMTIQKPFPLPWYPGELAWQLQLSRKDIRRSEIFYKLHNFLIAETNAGGISRQETVSMIPPIVLDVKPHHRVLDMCAAPGSKTAQLIEALHAEMEEKKELPSGFVIANDIDNSRCYMLVHQAKRLNSPCFLVTNEDSERFPDLLCTNKESGKVENMQFDRILCDVPCSGDATLRKNPDIWTKWNPAHGTNLNGVQFRIAKRGAELLTIGGRMVYSTCSFNPVENEAVIVRLLKESAGALELIDASNLVPGLKFDPGMREWELATKEMDFYRNFTEVPEKYHTILRPQMFPPEDVEQFHLERCMRILPHHQDTGGFFVAVLVKTKPMPWEKTQTEARESPKGPQKKKRRLGGYKEEPFVFFHGDEDVFESIKSFYTLREDFNPTCLLTRCFTGKKKNIYFASEAIRDVVQLSGDALKIINTGVKVFVRCDNKNMSCAFRLAQEGLPSVNEFVGNGRRVLLERSDLVTLLQNIDPTKPPRLEELSEAARERIAGVTPGSCILEYREERLQLSLVGWRGTTSLRAYVDQSETVHMLRLLRADVSKYEVNKFRKAEEEAAKELVVEEEDEKDGKDEKEEEKEEVVEKEAEEAKMD</sequence>
<feature type="domain" description="SAM-dependent MTase RsmB/NOP-type" evidence="13">
    <location>
        <begin position="63"/>
        <end position="431"/>
    </location>
</feature>
<feature type="compositionally biased region" description="Basic and acidic residues" evidence="12">
    <location>
        <begin position="688"/>
        <end position="699"/>
    </location>
</feature>
<keyword evidence="6 11" id="KW-0808">Transferase</keyword>
<dbReference type="PRINTS" id="PR02011">
    <property type="entry name" value="RCMTNCL1"/>
</dbReference>
<dbReference type="Pfam" id="PF01189">
    <property type="entry name" value="Methyltr_RsmB-F"/>
    <property type="match status" value="1"/>
</dbReference>
<evidence type="ECO:0000256" key="6">
    <source>
        <dbReference type="ARBA" id="ARBA00022679"/>
    </source>
</evidence>